<accession>A0ABQ6G0F9</accession>
<proteinExistence type="predicted"/>
<reference evidence="1 2" key="1">
    <citation type="submission" date="2023-02" db="EMBL/GenBank/DDBJ databases">
        <title>Dictyobacter halimunensis sp. nov., a new member of the class Ktedonobacteria from forest soil in a geothermal area.</title>
        <authorList>
            <person name="Rachmania M.K."/>
            <person name="Ningsih F."/>
            <person name="Sakai Y."/>
            <person name="Yabe S."/>
            <person name="Yokota A."/>
            <person name="Sjamsuridzal W."/>
        </authorList>
    </citation>
    <scope>NUCLEOTIDE SEQUENCE [LARGE SCALE GENOMIC DNA]</scope>
    <source>
        <strain evidence="1 2">S3.2.2.5</strain>
    </source>
</reference>
<keyword evidence="2" id="KW-1185">Reference proteome</keyword>
<gene>
    <name evidence="1" type="ORF">KDH_54100</name>
</gene>
<dbReference type="EMBL" id="BSRI01000002">
    <property type="protein sequence ID" value="GLV58579.1"/>
    <property type="molecule type" value="Genomic_DNA"/>
</dbReference>
<evidence type="ECO:0000313" key="1">
    <source>
        <dbReference type="EMBL" id="GLV58579.1"/>
    </source>
</evidence>
<dbReference type="Proteomes" id="UP001344906">
    <property type="component" value="Unassembled WGS sequence"/>
</dbReference>
<comment type="caution">
    <text evidence="1">The sequence shown here is derived from an EMBL/GenBank/DDBJ whole genome shotgun (WGS) entry which is preliminary data.</text>
</comment>
<protein>
    <submittedName>
        <fullName evidence="1">Uncharacterized protein</fullName>
    </submittedName>
</protein>
<evidence type="ECO:0000313" key="2">
    <source>
        <dbReference type="Proteomes" id="UP001344906"/>
    </source>
</evidence>
<sequence length="61" mass="6998">MDMWIKFALFCTEKPQKHVFYGLIHTEGGVFPTYPQSYPPKKSLDVDNFVCLKEKEGGIMG</sequence>
<organism evidence="1 2">
    <name type="scientific">Dictyobacter halimunensis</name>
    <dbReference type="NCBI Taxonomy" id="3026934"/>
    <lineage>
        <taxon>Bacteria</taxon>
        <taxon>Bacillati</taxon>
        <taxon>Chloroflexota</taxon>
        <taxon>Ktedonobacteria</taxon>
        <taxon>Ktedonobacterales</taxon>
        <taxon>Dictyobacteraceae</taxon>
        <taxon>Dictyobacter</taxon>
    </lineage>
</organism>
<name>A0ABQ6G0F9_9CHLR</name>